<dbReference type="PANTHER" id="PTHR11439:SF450">
    <property type="entry name" value="REVERSE TRANSCRIPTASE TY1_COPIA-TYPE DOMAIN-CONTAINING PROTEIN"/>
    <property type="match status" value="1"/>
</dbReference>
<evidence type="ECO:0008006" key="3">
    <source>
        <dbReference type="Google" id="ProtNLM"/>
    </source>
</evidence>
<dbReference type="InterPro" id="IPR043502">
    <property type="entry name" value="DNA/RNA_pol_sf"/>
</dbReference>
<organism evidence="1">
    <name type="scientific">Solanum lycopersicum</name>
    <name type="common">Tomato</name>
    <name type="synonym">Lycopersicon esculentum</name>
    <dbReference type="NCBI Taxonomy" id="4081"/>
    <lineage>
        <taxon>Eukaryota</taxon>
        <taxon>Viridiplantae</taxon>
        <taxon>Streptophyta</taxon>
        <taxon>Embryophyta</taxon>
        <taxon>Tracheophyta</taxon>
        <taxon>Spermatophyta</taxon>
        <taxon>Magnoliopsida</taxon>
        <taxon>eudicotyledons</taxon>
        <taxon>Gunneridae</taxon>
        <taxon>Pentapetalae</taxon>
        <taxon>asterids</taxon>
        <taxon>lamiids</taxon>
        <taxon>Solanales</taxon>
        <taxon>Solanaceae</taxon>
        <taxon>Solanoideae</taxon>
        <taxon>Solaneae</taxon>
        <taxon>Solanum</taxon>
        <taxon>Solanum subgen. Lycopersicon</taxon>
    </lineage>
</organism>
<dbReference type="Proteomes" id="UP000004994">
    <property type="component" value="Chromosome 2"/>
</dbReference>
<name>A0A3Q7E7A6_SOLLC</name>
<dbReference type="AlphaFoldDB" id="A0A3Q7E7A6"/>
<sequence>MIYYHLYHCRWNPGHSKLSSTSSQHNAFLQGQLTEEVIMSQPQGLVNSQFPFHNLVATVYVLFYVDDILIRGSHHGLIRHVIDSLGSRFSLKDLGKAVKRILRYLKATATSGLHIIHNSDYNFSIYADVDWAGDPNDRISTSGYALFIGRNPDPVFHSRMKHIVVDYCYVRNQVQAH</sequence>
<evidence type="ECO:0000313" key="1">
    <source>
        <dbReference type="EnsemblPlants" id="Solyc00g308535.1.1"/>
    </source>
</evidence>
<accession>A0A3Q7E7A6</accession>
<dbReference type="InParanoid" id="A0A3Q7E7A6"/>
<reference evidence="1" key="1">
    <citation type="journal article" date="2012" name="Nature">
        <title>The tomato genome sequence provides insights into fleshy fruit evolution.</title>
        <authorList>
            <consortium name="Tomato Genome Consortium"/>
        </authorList>
    </citation>
    <scope>NUCLEOTIDE SEQUENCE [LARGE SCALE GENOMIC DNA]</scope>
    <source>
        <strain evidence="1">cv. Heinz 1706</strain>
    </source>
</reference>
<dbReference type="STRING" id="4081.A0A3Q7E7A6"/>
<dbReference type="EnsemblPlants" id="Solyc00g308535.1.1">
    <property type="protein sequence ID" value="Solyc00g308535.1.1"/>
    <property type="gene ID" value="Solyc00g308535.1"/>
</dbReference>
<dbReference type="PANTHER" id="PTHR11439">
    <property type="entry name" value="GAG-POL-RELATED RETROTRANSPOSON"/>
    <property type="match status" value="1"/>
</dbReference>
<keyword evidence="2" id="KW-1185">Reference proteome</keyword>
<dbReference type="SUPFAM" id="SSF56672">
    <property type="entry name" value="DNA/RNA polymerases"/>
    <property type="match status" value="1"/>
</dbReference>
<dbReference type="Gramene" id="Solyc00g308535.1.1">
    <property type="protein sequence ID" value="Solyc00g308535.1.1"/>
    <property type="gene ID" value="Solyc00g308535.1"/>
</dbReference>
<protein>
    <recommendedName>
        <fullName evidence="3">Reverse transcriptase Ty1/copia-type domain-containing protein</fullName>
    </recommendedName>
</protein>
<reference evidence="1" key="2">
    <citation type="submission" date="2019-01" db="UniProtKB">
        <authorList>
            <consortium name="EnsemblPlants"/>
        </authorList>
    </citation>
    <scope>IDENTIFICATION</scope>
    <source>
        <strain evidence="1">cv. Heinz 1706</strain>
    </source>
</reference>
<evidence type="ECO:0000313" key="2">
    <source>
        <dbReference type="Proteomes" id="UP000004994"/>
    </source>
</evidence>
<proteinExistence type="predicted"/>